<evidence type="ECO:0000256" key="1">
    <source>
        <dbReference type="ARBA" id="ARBA00004141"/>
    </source>
</evidence>
<evidence type="ECO:0000256" key="4">
    <source>
        <dbReference type="ARBA" id="ARBA00022989"/>
    </source>
</evidence>
<dbReference type="InterPro" id="IPR051717">
    <property type="entry name" value="MFS_MFSD6"/>
</dbReference>
<dbReference type="PROSITE" id="PS50850">
    <property type="entry name" value="MFS"/>
    <property type="match status" value="1"/>
</dbReference>
<feature type="transmembrane region" description="Helical" evidence="6">
    <location>
        <begin position="301"/>
        <end position="319"/>
    </location>
</feature>
<evidence type="ECO:0000256" key="2">
    <source>
        <dbReference type="ARBA" id="ARBA00005241"/>
    </source>
</evidence>
<feature type="domain" description="Major facilitator superfamily (MFS) profile" evidence="7">
    <location>
        <begin position="350"/>
        <end position="564"/>
    </location>
</feature>
<feature type="transmembrane region" description="Helical" evidence="6">
    <location>
        <begin position="272"/>
        <end position="289"/>
    </location>
</feature>
<comment type="similarity">
    <text evidence="2">Belongs to the major facilitator superfamily. MFSD6 family.</text>
</comment>
<dbReference type="InterPro" id="IPR020846">
    <property type="entry name" value="MFS_dom"/>
</dbReference>
<feature type="transmembrane region" description="Helical" evidence="6">
    <location>
        <begin position="37"/>
        <end position="60"/>
    </location>
</feature>
<dbReference type="GO" id="GO:0016020">
    <property type="term" value="C:membrane"/>
    <property type="evidence" value="ECO:0007669"/>
    <property type="project" value="UniProtKB-SubCell"/>
</dbReference>
<name>A0A0K8T5Y6_LYGHE</name>
<evidence type="ECO:0000256" key="3">
    <source>
        <dbReference type="ARBA" id="ARBA00022692"/>
    </source>
</evidence>
<feature type="transmembrane region" description="Helical" evidence="6">
    <location>
        <begin position="230"/>
        <end position="251"/>
    </location>
</feature>
<feature type="transmembrane region" description="Helical" evidence="6">
    <location>
        <begin position="451"/>
        <end position="471"/>
    </location>
</feature>
<feature type="transmembrane region" description="Helical" evidence="6">
    <location>
        <begin position="72"/>
        <end position="91"/>
    </location>
</feature>
<evidence type="ECO:0000256" key="5">
    <source>
        <dbReference type="ARBA" id="ARBA00023136"/>
    </source>
</evidence>
<keyword evidence="4 6" id="KW-1133">Transmembrane helix</keyword>
<dbReference type="InterPro" id="IPR024989">
    <property type="entry name" value="MFS_assoc_dom"/>
</dbReference>
<dbReference type="PANTHER" id="PTHR16172:SF30">
    <property type="entry name" value="SUGAR BABY, ISOFORM C"/>
    <property type="match status" value="1"/>
</dbReference>
<feature type="transmembrane region" description="Helical" evidence="6">
    <location>
        <begin position="483"/>
        <end position="502"/>
    </location>
</feature>
<evidence type="ECO:0000259" key="7">
    <source>
        <dbReference type="PROSITE" id="PS50850"/>
    </source>
</evidence>
<dbReference type="EMBL" id="GBRD01004878">
    <property type="protein sequence ID" value="JAG60943.1"/>
    <property type="molecule type" value="Transcribed_RNA"/>
</dbReference>
<comment type="subcellular location">
    <subcellularLocation>
        <location evidence="1">Membrane</location>
        <topology evidence="1">Multi-pass membrane protein</topology>
    </subcellularLocation>
</comment>
<dbReference type="CDD" id="cd17335">
    <property type="entry name" value="MFS_MFSD6"/>
    <property type="match status" value="1"/>
</dbReference>
<feature type="transmembrane region" description="Helical" evidence="6">
    <location>
        <begin position="425"/>
        <end position="445"/>
    </location>
</feature>
<feature type="transmembrane region" description="Helical" evidence="6">
    <location>
        <begin position="12"/>
        <end position="31"/>
    </location>
</feature>
<dbReference type="PANTHER" id="PTHR16172">
    <property type="entry name" value="MAJOR FACILITATOR SUPERFAMILY DOMAIN-CONTAINING PROTEIN 6-LIKE"/>
    <property type="match status" value="1"/>
</dbReference>
<sequence>MKFNKRLLPIKAHYFFQNGGSAPIAPFLSVIGKDLGFSATIVGLVLTAIPLTSLLVKPVVGALADKFRIHKTIFISLIVANVFFFFCIQWLPSLPIDHSVELLCSDGDPQITISTSKATDECFVTRLFVSTYTPVVCLIECSNWHDFLGNGSLANFTGTDLSAALTLSHNTTTKLIFDVLYFTSGDGTHSNSSCSNSPQQFCDLLCTNPLLQEIVGKPTVTDAQVFSYPAFWMFAVCVLIARVATSCVNSLGDSICFKLLGDRPNDYGYQRMWGAAGWGLIAFITGVIVDKMSEGKFVKDFTAAYYLSAFLMLVDIVVASKLKCSVNAKSPNIFANVQKILTGNPRFLLFLVIIVFCGIFSALIWAFLFWFIEEVAAEDGCSDLSWVKTLDGLTLAVHCYLGEIPFFWISGWMLKHVGHAHCMTIVLLAFSVRFIAYYFLTSAWWILPIEILNGITFATFYSTMTTYANALTPPGMQGTIQGFVAAVFEIGIAIGSVSGGYLYDRWGGRVMYEIGGLAAAALAVVHILIQIICGAEVRKANGTRSIMGKGEIPPEQHKADEEEF</sequence>
<feature type="transmembrane region" description="Helical" evidence="6">
    <location>
        <begin position="514"/>
        <end position="537"/>
    </location>
</feature>
<accession>A0A0K8T5Y6</accession>
<evidence type="ECO:0000313" key="8">
    <source>
        <dbReference type="EMBL" id="JAG60942.1"/>
    </source>
</evidence>
<dbReference type="AlphaFoldDB" id="A0A0K8T5Y6"/>
<dbReference type="GO" id="GO:0022857">
    <property type="term" value="F:transmembrane transporter activity"/>
    <property type="evidence" value="ECO:0007669"/>
    <property type="project" value="InterPro"/>
</dbReference>
<feature type="transmembrane region" description="Helical" evidence="6">
    <location>
        <begin position="392"/>
        <end position="413"/>
    </location>
</feature>
<keyword evidence="5 6" id="KW-0472">Membrane</keyword>
<dbReference type="EMBL" id="GBRD01004879">
    <property type="protein sequence ID" value="JAG60942.1"/>
    <property type="molecule type" value="Transcribed_RNA"/>
</dbReference>
<proteinExistence type="inferred from homology"/>
<feature type="transmembrane region" description="Helical" evidence="6">
    <location>
        <begin position="347"/>
        <end position="372"/>
    </location>
</feature>
<dbReference type="InterPro" id="IPR036259">
    <property type="entry name" value="MFS_trans_sf"/>
</dbReference>
<dbReference type="Pfam" id="PF12832">
    <property type="entry name" value="MFS_1_like"/>
    <property type="match status" value="1"/>
</dbReference>
<dbReference type="Gene3D" id="1.20.1250.20">
    <property type="entry name" value="MFS general substrate transporter like domains"/>
    <property type="match status" value="3"/>
</dbReference>
<reference evidence="8" key="1">
    <citation type="submission" date="2014-09" db="EMBL/GenBank/DDBJ databases">
        <authorList>
            <person name="Magalhaes I.L.F."/>
            <person name="Oliveira U."/>
            <person name="Santos F.R."/>
            <person name="Vidigal T.H.D.A."/>
            <person name="Brescovit A.D."/>
            <person name="Santos A.J."/>
        </authorList>
    </citation>
    <scope>NUCLEOTIDE SEQUENCE</scope>
</reference>
<protein>
    <recommendedName>
        <fullName evidence="7">Major facilitator superfamily (MFS) profile domain-containing protein</fullName>
    </recommendedName>
</protein>
<dbReference type="SUPFAM" id="SSF103473">
    <property type="entry name" value="MFS general substrate transporter"/>
    <property type="match status" value="1"/>
</dbReference>
<organism evidence="8">
    <name type="scientific">Lygus hesperus</name>
    <name type="common">Western plant bug</name>
    <dbReference type="NCBI Taxonomy" id="30085"/>
    <lineage>
        <taxon>Eukaryota</taxon>
        <taxon>Metazoa</taxon>
        <taxon>Ecdysozoa</taxon>
        <taxon>Arthropoda</taxon>
        <taxon>Hexapoda</taxon>
        <taxon>Insecta</taxon>
        <taxon>Pterygota</taxon>
        <taxon>Neoptera</taxon>
        <taxon>Paraneoptera</taxon>
        <taxon>Hemiptera</taxon>
        <taxon>Heteroptera</taxon>
        <taxon>Panheteroptera</taxon>
        <taxon>Cimicomorpha</taxon>
        <taxon>Miridae</taxon>
        <taxon>Mirini</taxon>
        <taxon>Lygus</taxon>
    </lineage>
</organism>
<evidence type="ECO:0000256" key="6">
    <source>
        <dbReference type="SAM" id="Phobius"/>
    </source>
</evidence>
<keyword evidence="3 6" id="KW-0812">Transmembrane</keyword>